<dbReference type="Proteomes" id="UP000198211">
    <property type="component" value="Unassembled WGS sequence"/>
</dbReference>
<dbReference type="STRING" id="4795.A0A225WZY8"/>
<keyword evidence="2" id="KW-1185">Reference proteome</keyword>
<dbReference type="AlphaFoldDB" id="A0A225WZY8"/>
<accession>A0A225WZY8</accession>
<proteinExistence type="predicted"/>
<evidence type="ECO:0000313" key="2">
    <source>
        <dbReference type="Proteomes" id="UP000198211"/>
    </source>
</evidence>
<comment type="caution">
    <text evidence="1">The sequence shown here is derived from an EMBL/GenBank/DDBJ whole genome shotgun (WGS) entry which is preliminary data.</text>
</comment>
<evidence type="ECO:0000313" key="1">
    <source>
        <dbReference type="EMBL" id="OWZ22597.1"/>
    </source>
</evidence>
<sequence>MEAAITTTRKEQREPDELTHSVTQQGIVLNIVATIDLKLWNRYVNATYHMKAKAKSWLEDRKWL</sequence>
<gene>
    <name evidence="1" type="ORF">PHMEG_0002675</name>
</gene>
<dbReference type="EMBL" id="NBNE01000124">
    <property type="protein sequence ID" value="OWZ22597.1"/>
    <property type="molecule type" value="Genomic_DNA"/>
</dbReference>
<organism evidence="1 2">
    <name type="scientific">Phytophthora megakarya</name>
    <dbReference type="NCBI Taxonomy" id="4795"/>
    <lineage>
        <taxon>Eukaryota</taxon>
        <taxon>Sar</taxon>
        <taxon>Stramenopiles</taxon>
        <taxon>Oomycota</taxon>
        <taxon>Peronosporomycetes</taxon>
        <taxon>Peronosporales</taxon>
        <taxon>Peronosporaceae</taxon>
        <taxon>Phytophthora</taxon>
    </lineage>
</organism>
<reference evidence="2" key="1">
    <citation type="submission" date="2017-03" db="EMBL/GenBank/DDBJ databases">
        <title>Phytopthora megakarya and P. palmivora, two closely related causual agents of cacao black pod achieved similar genome size and gene model numbers by different mechanisms.</title>
        <authorList>
            <person name="Ali S."/>
            <person name="Shao J."/>
            <person name="Larry D.J."/>
            <person name="Kronmiller B."/>
            <person name="Shen D."/>
            <person name="Strem M.D."/>
            <person name="Melnick R.L."/>
            <person name="Guiltinan M.J."/>
            <person name="Tyler B.M."/>
            <person name="Meinhardt L.W."/>
            <person name="Bailey B.A."/>
        </authorList>
    </citation>
    <scope>NUCLEOTIDE SEQUENCE [LARGE SCALE GENOMIC DNA]</scope>
    <source>
        <strain evidence="2">zdho120</strain>
    </source>
</reference>
<dbReference type="GO" id="GO:0000502">
    <property type="term" value="C:proteasome complex"/>
    <property type="evidence" value="ECO:0007669"/>
    <property type="project" value="UniProtKB-KW"/>
</dbReference>
<dbReference type="OrthoDB" id="125863at2759"/>
<keyword evidence="1" id="KW-0647">Proteasome</keyword>
<name>A0A225WZY8_9STRA</name>
<protein>
    <submittedName>
        <fullName evidence="1">26S proteasome non-ATPase regulatory protein</fullName>
    </submittedName>
</protein>